<dbReference type="EMBL" id="VUJU01001513">
    <property type="protein sequence ID" value="KAF0764957.1"/>
    <property type="molecule type" value="Genomic_DNA"/>
</dbReference>
<dbReference type="AlphaFoldDB" id="A0A6G0Z2S8"/>
<comment type="caution">
    <text evidence="1">The sequence shown here is derived from an EMBL/GenBank/DDBJ whole genome shotgun (WGS) entry which is preliminary data.</text>
</comment>
<keyword evidence="2" id="KW-1185">Reference proteome</keyword>
<sequence length="32" mass="3886">MKNLVLNFPLLATYTKIFMNYTYKIICKYSCF</sequence>
<evidence type="ECO:0000313" key="2">
    <source>
        <dbReference type="Proteomes" id="UP000478052"/>
    </source>
</evidence>
<organism evidence="1 2">
    <name type="scientific">Aphis craccivora</name>
    <name type="common">Cowpea aphid</name>
    <dbReference type="NCBI Taxonomy" id="307492"/>
    <lineage>
        <taxon>Eukaryota</taxon>
        <taxon>Metazoa</taxon>
        <taxon>Ecdysozoa</taxon>
        <taxon>Arthropoda</taxon>
        <taxon>Hexapoda</taxon>
        <taxon>Insecta</taxon>
        <taxon>Pterygota</taxon>
        <taxon>Neoptera</taxon>
        <taxon>Paraneoptera</taxon>
        <taxon>Hemiptera</taxon>
        <taxon>Sternorrhyncha</taxon>
        <taxon>Aphidomorpha</taxon>
        <taxon>Aphidoidea</taxon>
        <taxon>Aphididae</taxon>
        <taxon>Aphidini</taxon>
        <taxon>Aphis</taxon>
        <taxon>Aphis</taxon>
    </lineage>
</organism>
<feature type="non-terminal residue" evidence="1">
    <location>
        <position position="32"/>
    </location>
</feature>
<accession>A0A6G0Z2S8</accession>
<name>A0A6G0Z2S8_APHCR</name>
<proteinExistence type="predicted"/>
<gene>
    <name evidence="1" type="ORF">FWK35_00008359</name>
</gene>
<dbReference type="Proteomes" id="UP000478052">
    <property type="component" value="Unassembled WGS sequence"/>
</dbReference>
<reference evidence="1 2" key="1">
    <citation type="submission" date="2019-08" db="EMBL/GenBank/DDBJ databases">
        <title>Whole genome of Aphis craccivora.</title>
        <authorList>
            <person name="Voronova N.V."/>
            <person name="Shulinski R.S."/>
            <person name="Bandarenka Y.V."/>
            <person name="Zhorov D.G."/>
            <person name="Warner D."/>
        </authorList>
    </citation>
    <scope>NUCLEOTIDE SEQUENCE [LARGE SCALE GENOMIC DNA]</scope>
    <source>
        <strain evidence="1">180601</strain>
        <tissue evidence="1">Whole Body</tissue>
    </source>
</reference>
<evidence type="ECO:0000313" key="1">
    <source>
        <dbReference type="EMBL" id="KAF0764957.1"/>
    </source>
</evidence>
<dbReference type="OrthoDB" id="10560862at2759"/>
<protein>
    <submittedName>
        <fullName evidence="1">Uncharacterized protein</fullName>
    </submittedName>
</protein>